<dbReference type="Pfam" id="PF03259">
    <property type="entry name" value="Robl_LC7"/>
    <property type="match status" value="1"/>
</dbReference>
<comment type="caution">
    <text evidence="2">The sequence shown here is derived from an EMBL/GenBank/DDBJ whole genome shotgun (WGS) entry which is preliminary data.</text>
</comment>
<dbReference type="EMBL" id="QJSX01000003">
    <property type="protein sequence ID" value="PYE55245.1"/>
    <property type="molecule type" value="Genomic_DNA"/>
</dbReference>
<protein>
    <recommendedName>
        <fullName evidence="1">Roadblock/LAMTOR2 domain-containing protein</fullName>
    </recommendedName>
</protein>
<dbReference type="SMART" id="SM00960">
    <property type="entry name" value="Robl_LC7"/>
    <property type="match status" value="1"/>
</dbReference>
<keyword evidence="3" id="KW-1185">Reference proteome</keyword>
<proteinExistence type="predicted"/>
<dbReference type="RefSeq" id="WP_110885607.1">
    <property type="nucleotide sequence ID" value="NZ_QJSX01000003.1"/>
</dbReference>
<dbReference type="OrthoDB" id="69092at2"/>
<gene>
    <name evidence="2" type="ORF">DES52_10375</name>
</gene>
<feature type="domain" description="Roadblock/LAMTOR2" evidence="1">
    <location>
        <begin position="1"/>
        <end position="81"/>
    </location>
</feature>
<organism evidence="2 3">
    <name type="scientific">Deinococcus yavapaiensis KR-236</name>
    <dbReference type="NCBI Taxonomy" id="694435"/>
    <lineage>
        <taxon>Bacteria</taxon>
        <taxon>Thermotogati</taxon>
        <taxon>Deinococcota</taxon>
        <taxon>Deinococci</taxon>
        <taxon>Deinococcales</taxon>
        <taxon>Deinococcaceae</taxon>
        <taxon>Deinococcus</taxon>
    </lineage>
</organism>
<dbReference type="AlphaFoldDB" id="A0A318S957"/>
<dbReference type="Gene3D" id="3.30.450.30">
    <property type="entry name" value="Dynein light chain 2a, cytoplasmic"/>
    <property type="match status" value="1"/>
</dbReference>
<accession>A0A318S957</accession>
<evidence type="ECO:0000313" key="2">
    <source>
        <dbReference type="EMBL" id="PYE55245.1"/>
    </source>
</evidence>
<dbReference type="SUPFAM" id="SSF103196">
    <property type="entry name" value="Roadblock/LC7 domain"/>
    <property type="match status" value="1"/>
</dbReference>
<evidence type="ECO:0000313" key="3">
    <source>
        <dbReference type="Proteomes" id="UP000248326"/>
    </source>
</evidence>
<evidence type="ECO:0000259" key="1">
    <source>
        <dbReference type="SMART" id="SM00960"/>
    </source>
</evidence>
<name>A0A318S957_9DEIO</name>
<reference evidence="2 3" key="1">
    <citation type="submission" date="2018-06" db="EMBL/GenBank/DDBJ databases">
        <title>Genomic Encyclopedia of Type Strains, Phase IV (KMG-IV): sequencing the most valuable type-strain genomes for metagenomic binning, comparative biology and taxonomic classification.</title>
        <authorList>
            <person name="Goeker M."/>
        </authorList>
    </citation>
    <scope>NUCLEOTIDE SEQUENCE [LARGE SCALE GENOMIC DNA]</scope>
    <source>
        <strain evidence="2 3">DSM 18048</strain>
    </source>
</reference>
<dbReference type="InterPro" id="IPR004942">
    <property type="entry name" value="Roadblock/LAMTOR2_dom"/>
</dbReference>
<sequence>MLEGILSVKGVRKAALFDPNGVMLERVGGPSTPEIVMMGREVADHFKSVLGGGELKDMVLDFEDGPVLLTAIGDRVLLTAFDDVANLGRLRFGLKKIVASLR</sequence>
<dbReference type="Proteomes" id="UP000248326">
    <property type="component" value="Unassembled WGS sequence"/>
</dbReference>